<evidence type="ECO:0000313" key="7">
    <source>
        <dbReference type="Proteomes" id="UP001652627"/>
    </source>
</evidence>
<dbReference type="InterPro" id="IPR027417">
    <property type="entry name" value="P-loop_NTPase"/>
</dbReference>
<dbReference type="InterPro" id="IPR043365">
    <property type="entry name" value="NWD1"/>
</dbReference>
<keyword evidence="1 3" id="KW-0853">WD repeat</keyword>
<feature type="region of interest" description="Disordered" evidence="4">
    <location>
        <begin position="1528"/>
        <end position="1559"/>
    </location>
</feature>
<dbReference type="PANTHER" id="PTHR45013">
    <property type="entry name" value="NACHT DOMAIN- AND WD REPEAT-CONTAINING PROTEIN 1"/>
    <property type="match status" value="1"/>
</dbReference>
<dbReference type="Pfam" id="PF00400">
    <property type="entry name" value="WD40"/>
    <property type="match status" value="5"/>
</dbReference>
<evidence type="ECO:0000259" key="5">
    <source>
        <dbReference type="Pfam" id="PF13191"/>
    </source>
</evidence>
<feature type="compositionally biased region" description="Basic and acidic residues" evidence="4">
    <location>
        <begin position="189"/>
        <end position="198"/>
    </location>
</feature>
<dbReference type="InterPro" id="IPR019775">
    <property type="entry name" value="WD40_repeat_CS"/>
</dbReference>
<dbReference type="CTD" id="284434"/>
<accession>A0A8B7JLD0</accession>
<dbReference type="PROSITE" id="PS50082">
    <property type="entry name" value="WD_REPEATS_2"/>
    <property type="match status" value="5"/>
</dbReference>
<feature type="compositionally biased region" description="Polar residues" evidence="4">
    <location>
        <begin position="1532"/>
        <end position="1559"/>
    </location>
</feature>
<feature type="region of interest" description="Disordered" evidence="4">
    <location>
        <begin position="189"/>
        <end position="216"/>
    </location>
</feature>
<feature type="repeat" description="WD" evidence="3">
    <location>
        <begin position="1440"/>
        <end position="1469"/>
    </location>
</feature>
<reference evidence="8" key="1">
    <citation type="submission" date="2025-08" db="UniProtKB">
        <authorList>
            <consortium name="RefSeq"/>
        </authorList>
    </citation>
    <scope>IDENTIFICATION</scope>
    <source>
        <tissue evidence="8">Blood</tissue>
    </source>
</reference>
<dbReference type="KEGG" id="aam:106495595"/>
<keyword evidence="2" id="KW-0677">Repeat</keyword>
<evidence type="ECO:0000256" key="4">
    <source>
        <dbReference type="SAM" id="MobiDB-lite"/>
    </source>
</evidence>
<dbReference type="Gene3D" id="2.130.10.10">
    <property type="entry name" value="YVTN repeat-like/Quinoprotein amine dehydrogenase"/>
    <property type="match status" value="3"/>
</dbReference>
<proteinExistence type="predicted"/>
<dbReference type="InterPro" id="IPR036322">
    <property type="entry name" value="WD40_repeat_dom_sf"/>
</dbReference>
<dbReference type="SUPFAM" id="SSF50998">
    <property type="entry name" value="Quinoprotein alcohol dehydrogenase-like"/>
    <property type="match status" value="1"/>
</dbReference>
<dbReference type="SUPFAM" id="SSF52540">
    <property type="entry name" value="P-loop containing nucleoside triphosphate hydrolases"/>
    <property type="match status" value="1"/>
</dbReference>
<evidence type="ECO:0000259" key="6">
    <source>
        <dbReference type="Pfam" id="PF25469"/>
    </source>
</evidence>
<protein>
    <submittedName>
        <fullName evidence="8">NACHT domain- and WD repeat-containing protein 1</fullName>
    </submittedName>
</protein>
<dbReference type="RefSeq" id="XP_013811554.2">
    <property type="nucleotide sequence ID" value="XM_013956100.2"/>
</dbReference>
<keyword evidence="7" id="KW-1185">Reference proteome</keyword>
<dbReference type="SUPFAM" id="SSF50978">
    <property type="entry name" value="WD40 repeat-like"/>
    <property type="match status" value="1"/>
</dbReference>
<evidence type="ECO:0000256" key="2">
    <source>
        <dbReference type="ARBA" id="ARBA00022737"/>
    </source>
</evidence>
<dbReference type="PROSITE" id="PS00678">
    <property type="entry name" value="WD_REPEATS_1"/>
    <property type="match status" value="3"/>
</dbReference>
<feature type="repeat" description="WD" evidence="3">
    <location>
        <begin position="906"/>
        <end position="947"/>
    </location>
</feature>
<dbReference type="GeneID" id="106495595"/>
<feature type="domain" description="NWD1/2-like winged helix-turn-helix" evidence="6">
    <location>
        <begin position="558"/>
        <end position="673"/>
    </location>
</feature>
<dbReference type="InterPro" id="IPR001680">
    <property type="entry name" value="WD40_rpt"/>
</dbReference>
<organism evidence="7 8">
    <name type="scientific">Apteryx mantelli</name>
    <name type="common">North Island brown kiwi</name>
    <dbReference type="NCBI Taxonomy" id="2696672"/>
    <lineage>
        <taxon>Eukaryota</taxon>
        <taxon>Metazoa</taxon>
        <taxon>Chordata</taxon>
        <taxon>Craniata</taxon>
        <taxon>Vertebrata</taxon>
        <taxon>Euteleostomi</taxon>
        <taxon>Archelosauria</taxon>
        <taxon>Archosauria</taxon>
        <taxon>Dinosauria</taxon>
        <taxon>Saurischia</taxon>
        <taxon>Theropoda</taxon>
        <taxon>Coelurosauria</taxon>
        <taxon>Aves</taxon>
        <taxon>Palaeognathae</taxon>
        <taxon>Apterygiformes</taxon>
        <taxon>Apterygidae</taxon>
        <taxon>Apteryx</taxon>
    </lineage>
</organism>
<dbReference type="InterPro" id="IPR041664">
    <property type="entry name" value="AAA_16"/>
</dbReference>
<dbReference type="InterPro" id="IPR015943">
    <property type="entry name" value="WD40/YVTN_repeat-like_dom_sf"/>
</dbReference>
<dbReference type="Gene3D" id="3.40.50.300">
    <property type="entry name" value="P-loop containing nucleotide triphosphate hydrolases"/>
    <property type="match status" value="1"/>
</dbReference>
<dbReference type="OrthoDB" id="6134417at2759"/>
<evidence type="ECO:0000256" key="3">
    <source>
        <dbReference type="PROSITE-ProRule" id="PRU00221"/>
    </source>
</evidence>
<dbReference type="Gene3D" id="1.25.40.370">
    <property type="match status" value="1"/>
</dbReference>
<dbReference type="Pfam" id="PF25469">
    <property type="entry name" value="WHD_NWD1"/>
    <property type="match status" value="1"/>
</dbReference>
<gene>
    <name evidence="8" type="primary">NWD1</name>
</gene>
<dbReference type="Proteomes" id="UP001652627">
    <property type="component" value="Chromosome 30"/>
</dbReference>
<name>A0A8B7JLD0_9AVES</name>
<feature type="repeat" description="WD" evidence="3">
    <location>
        <begin position="1381"/>
        <end position="1415"/>
    </location>
</feature>
<sequence>MATERETLLETAYPEVLAFCQKHGLMFEVIDLRWGISELVDTDHRNTQLCLEEIEACQKLSAGPTFIGLLGDCYGHQTVPRLIAEKEFEALTLQLSGDSAQLLTQWYQRDENALPTRYVLQPADGQAWHHVEGRLASALQEAAQKAERGGLLSPEQRHCYHKSAIEWEIEHCLLNNQQSNQGAFIFLREAEDSDKQTDKGTNSDLAEKEDNPDSEAEELLSNLKAKIASHHPKHLTVHTLTCSKDSRNTQHKRSNRYLKQLCEQFTAVTNHQVLENLRYRGQISEEPERLLEELSHHAALCLENCRFFCGRQNLLDNIFHRIRQNNDKTHTALILYGPPGCGKTAVMCKLSEQVQAVLGQDTVVVIRLLGTSQLSSAIHSLLRDICLQVCLAFDLPPPPNQTQQACSDLVLFLSNLLLSVSHCSTQTLVLFLDSVERLFPYSGAHRFYWLPTDCPPKVHIIISISTAEHDILKALQHAVPEAEAYFEVEPLSSEEGKEMLEMLLASDRRQLSPAQRAYLWHKFPIGGQALLYKLAFHEARKWASYTSPSELAIASTAQEAMHCLCERLEKSHGTVLVAHALGYIASSRNGLSDMELKDILSLDDDVLSEIHHCHFPSSKSVLRLPPLHWARLRSDMGECLAERKVDGFTLLSFAHRQFVEKVQNRYLSKQDQTKRHFLLADFFKGTWSWGMKKPLILPDLSRTLNADRKVAPQPLWFSDTVANRRKLSELPFHLLNAGRIEELKEDVLGNMNWISCKIIVSGIQSVVDDFAMCAEQIDCPELRLVQNTLLLLKPAVSSIDSLKGLSILYTEVLARLLFLMPSYPDVIGKLCEQCLSWFSVCPYPVLIPLCGFLQPPGGPLNTTLTGFLKGATAMALSSDYKLLVAGSQDGSMLVWNMEVIEMLHALPGHSAEVRCVKVFGKGTCAVSAAMDHSLRIWNLTSGRAKFVIQDTHFEEQPSHCLHVDERRMIVYSSSGTKVNAWHLETAELIFRISGEVTDAWMCSAVFSPRLVIMTVSEGGTLSLWNSNTGKLQSKCQLSGLQEEIPTASVLIQKQGKMIVGFSGGSLSTISSAGNSLLEKLPGSVCFVVASEDESILAAGFGEYVRVFLADSKGFHRFLAADLEHEGMVHTAVISPDNSLIVTGSQTASIQVWSLTAQGLLTARLDGMGAPVTLLALCDSTLVSASHSAPYLRVWNLIYNQQQKTWAPVPDTGCTALSHGGNYVYFTQPEDRHKVIIWDTREGAVCDTLDTSAQVRCLEIAEQNQLLFTGLVSGTVLVFPLNSRQDVACIPPPESRKPVNNMAINKGEKQLAIAYDDLVLVLDITSADPCPVIGRPTYTFYTQIPGSLISSVAVLADYRVLYGMTTGDLFLYDCPQSTVFPLEAHRSQISCLESSHGEQWAFSGSEDSLQCLWDLELCQQEHEMRYYKPTSPLKGICCACFSKDDKYVYTGALDESITVWDVASGALLAVQCIYTTASRIVPTADGFVATTKLGYIIRERFHCPQTTSPQDNPLPNVMATCTVKSRKKEGENLSKQQYNQGSSSGNPVRTNKRSQICSVV</sequence>
<dbReference type="InterPro" id="IPR057588">
    <property type="entry name" value="NWD1/2-like_WH"/>
</dbReference>
<dbReference type="PANTHER" id="PTHR45013:SF1">
    <property type="entry name" value="NACHT DOMAIN- AND WD REPEAT-CONTAINING PROTEIN 1"/>
    <property type="match status" value="1"/>
</dbReference>
<evidence type="ECO:0000256" key="1">
    <source>
        <dbReference type="ARBA" id="ARBA00022574"/>
    </source>
</evidence>
<feature type="repeat" description="WD" evidence="3">
    <location>
        <begin position="864"/>
        <end position="905"/>
    </location>
</feature>
<feature type="repeat" description="WD" evidence="3">
    <location>
        <begin position="1121"/>
        <end position="1162"/>
    </location>
</feature>
<dbReference type="SMART" id="SM00320">
    <property type="entry name" value="WD40"/>
    <property type="match status" value="9"/>
</dbReference>
<feature type="domain" description="Orc1-like AAA ATPase" evidence="5">
    <location>
        <begin position="308"/>
        <end position="440"/>
    </location>
</feature>
<dbReference type="InterPro" id="IPR011047">
    <property type="entry name" value="Quinoprotein_ADH-like_sf"/>
</dbReference>
<dbReference type="PROSITE" id="PS50294">
    <property type="entry name" value="WD_REPEATS_REGION"/>
    <property type="match status" value="2"/>
</dbReference>
<dbReference type="Pfam" id="PF13191">
    <property type="entry name" value="AAA_16"/>
    <property type="match status" value="1"/>
</dbReference>
<evidence type="ECO:0000313" key="8">
    <source>
        <dbReference type="RefSeq" id="XP_013811554.2"/>
    </source>
</evidence>